<accession>A0A1H0NSY0</accession>
<evidence type="ECO:0000256" key="12">
    <source>
        <dbReference type="ARBA" id="ARBA00022801"/>
    </source>
</evidence>
<keyword evidence="17" id="KW-0902">Two-component regulatory system</keyword>
<dbReference type="Pfam" id="PF00512">
    <property type="entry name" value="HisKA"/>
    <property type="match status" value="1"/>
</dbReference>
<feature type="domain" description="Histidine kinase" evidence="24">
    <location>
        <begin position="272"/>
        <end position="488"/>
    </location>
</feature>
<dbReference type="InterPro" id="IPR005467">
    <property type="entry name" value="His_kinase_dom"/>
</dbReference>
<evidence type="ECO:0000256" key="17">
    <source>
        <dbReference type="ARBA" id="ARBA00023012"/>
    </source>
</evidence>
<dbReference type="InterPro" id="IPR003660">
    <property type="entry name" value="HAMP_dom"/>
</dbReference>
<dbReference type="InterPro" id="IPR003594">
    <property type="entry name" value="HATPase_dom"/>
</dbReference>
<evidence type="ECO:0000256" key="1">
    <source>
        <dbReference type="ARBA" id="ARBA00000085"/>
    </source>
</evidence>
<keyword evidence="6" id="KW-1003">Cell membrane</keyword>
<keyword evidence="19" id="KW-0843">Virulence</keyword>
<sequence length="493" mass="51075">MRWKVADVPAAGSAMMPGGARVAGSNGRTDAFPPPRRTSLAFRTTALVVSVAVAVAIIAGVVGAAMIRNTAVDVTRTYLVNQAEVIAQQLAGESPGYRIGLAKLAQVFAQQGISLVTENRGGRLEGTDQQAVRQATVAGALALADGASMSKTLSVAGKTELLEARAVNGRSFALVASADIGAGTQRSLQRRVLLALAIGLAAAVIGGLVVARLVTRPLRRTAETARAMRAGSRQTRAPVAGPSEVADVAEAVNELADALQHSESRQRDFLTSVSHELRTPLAAIGGQADALSDGIVAADEVPQVGRTIRAESARLERLVSDLLDLARLGADSFRLDPAPCDLVALVREMTGVWQVRCEQRGVPLVVSVPPAPVVVVTDARRLRQVLDGLAENALRLLSPGQPLVFSLAVSDAVVLQIRDGGPGLDAGDYAVAFEQGVLHERYRGRRPGGAGLGLALAHSLVTRLGGSISAGPAPEGGACFSVVLPFSGQWTGK</sequence>
<keyword evidence="15" id="KW-0904">Protein phosphatase</keyword>
<keyword evidence="27" id="KW-1185">Reference proteome</keyword>
<evidence type="ECO:0000256" key="8">
    <source>
        <dbReference type="ARBA" id="ARBA00022679"/>
    </source>
</evidence>
<comment type="subcellular location">
    <subcellularLocation>
        <location evidence="4">Cell membrane</location>
        <topology evidence="4">Multi-pass membrane protein</topology>
    </subcellularLocation>
</comment>
<evidence type="ECO:0000256" key="9">
    <source>
        <dbReference type="ARBA" id="ARBA00022692"/>
    </source>
</evidence>
<keyword evidence="14" id="KW-0460">Magnesium</keyword>
<keyword evidence="10" id="KW-0547">Nucleotide-binding</keyword>
<keyword evidence="23" id="KW-0472">Membrane</keyword>
<evidence type="ECO:0000256" key="7">
    <source>
        <dbReference type="ARBA" id="ARBA00022553"/>
    </source>
</evidence>
<keyword evidence="7" id="KW-0597">Phosphoprotein</keyword>
<evidence type="ECO:0000256" key="16">
    <source>
        <dbReference type="ARBA" id="ARBA00022989"/>
    </source>
</evidence>
<evidence type="ECO:0000256" key="20">
    <source>
        <dbReference type="ARBA" id="ARBA00023211"/>
    </source>
</evidence>
<evidence type="ECO:0000256" key="18">
    <source>
        <dbReference type="ARBA" id="ARBA00023016"/>
    </source>
</evidence>
<dbReference type="SUPFAM" id="SSF55874">
    <property type="entry name" value="ATPase domain of HSP90 chaperone/DNA topoisomerase II/histidine kinase"/>
    <property type="match status" value="1"/>
</dbReference>
<keyword evidence="16 23" id="KW-1133">Transmembrane helix</keyword>
<evidence type="ECO:0000256" key="2">
    <source>
        <dbReference type="ARBA" id="ARBA00001936"/>
    </source>
</evidence>
<dbReference type="EMBL" id="LT629710">
    <property type="protein sequence ID" value="SDO95763.1"/>
    <property type="molecule type" value="Genomic_DNA"/>
</dbReference>
<evidence type="ECO:0000256" key="21">
    <source>
        <dbReference type="ARBA" id="ARBA00040454"/>
    </source>
</evidence>
<protein>
    <recommendedName>
        <fullName evidence="21">Signal transduction histidine-protein kinase/phosphatase MprB</fullName>
        <ecNumber evidence="5">2.7.13.3</ecNumber>
    </recommendedName>
    <alternativeName>
        <fullName evidence="22">Mycobacterial persistence regulator B</fullName>
    </alternativeName>
</protein>
<evidence type="ECO:0000259" key="25">
    <source>
        <dbReference type="PROSITE" id="PS50885"/>
    </source>
</evidence>
<dbReference type="GO" id="GO:0005886">
    <property type="term" value="C:plasma membrane"/>
    <property type="evidence" value="ECO:0007669"/>
    <property type="project" value="UniProtKB-SubCell"/>
</dbReference>
<feature type="transmembrane region" description="Helical" evidence="23">
    <location>
        <begin position="40"/>
        <end position="67"/>
    </location>
</feature>
<evidence type="ECO:0000256" key="19">
    <source>
        <dbReference type="ARBA" id="ARBA00023026"/>
    </source>
</evidence>
<dbReference type="InterPro" id="IPR003661">
    <property type="entry name" value="HisK_dim/P_dom"/>
</dbReference>
<comment type="catalytic activity">
    <reaction evidence="1">
        <text>ATP + protein L-histidine = ADP + protein N-phospho-L-histidine.</text>
        <dbReference type="EC" id="2.7.13.3"/>
    </reaction>
</comment>
<dbReference type="SMART" id="SM00388">
    <property type="entry name" value="HisKA"/>
    <property type="match status" value="1"/>
</dbReference>
<keyword evidence="20" id="KW-0464">Manganese</keyword>
<dbReference type="CDD" id="cd06225">
    <property type="entry name" value="HAMP"/>
    <property type="match status" value="1"/>
</dbReference>
<dbReference type="InterPro" id="IPR036097">
    <property type="entry name" value="HisK_dim/P_sf"/>
</dbReference>
<comment type="cofactor">
    <cofactor evidence="3">
        <name>Mg(2+)</name>
        <dbReference type="ChEBI" id="CHEBI:18420"/>
    </cofactor>
</comment>
<dbReference type="Gene3D" id="6.10.340.10">
    <property type="match status" value="1"/>
</dbReference>
<dbReference type="AlphaFoldDB" id="A0A1H0NSY0"/>
<keyword evidence="18" id="KW-0346">Stress response</keyword>
<dbReference type="SMART" id="SM00387">
    <property type="entry name" value="HATPase_c"/>
    <property type="match status" value="1"/>
</dbReference>
<evidence type="ECO:0000256" key="5">
    <source>
        <dbReference type="ARBA" id="ARBA00012438"/>
    </source>
</evidence>
<organism evidence="26 27">
    <name type="scientific">Nakamurella panacisegetis</name>
    <dbReference type="NCBI Taxonomy" id="1090615"/>
    <lineage>
        <taxon>Bacteria</taxon>
        <taxon>Bacillati</taxon>
        <taxon>Actinomycetota</taxon>
        <taxon>Actinomycetes</taxon>
        <taxon>Nakamurellales</taxon>
        <taxon>Nakamurellaceae</taxon>
        <taxon>Nakamurella</taxon>
    </lineage>
</organism>
<evidence type="ECO:0000256" key="15">
    <source>
        <dbReference type="ARBA" id="ARBA00022912"/>
    </source>
</evidence>
<dbReference type="PANTHER" id="PTHR44936:SF9">
    <property type="entry name" value="SENSOR PROTEIN CREC"/>
    <property type="match status" value="1"/>
</dbReference>
<dbReference type="SMART" id="SM00304">
    <property type="entry name" value="HAMP"/>
    <property type="match status" value="1"/>
</dbReference>
<proteinExistence type="predicted"/>
<dbReference type="SUPFAM" id="SSF47384">
    <property type="entry name" value="Homodimeric domain of signal transducing histidine kinase"/>
    <property type="match status" value="1"/>
</dbReference>
<dbReference type="Gene3D" id="1.10.287.130">
    <property type="match status" value="1"/>
</dbReference>
<feature type="domain" description="HAMP" evidence="25">
    <location>
        <begin position="212"/>
        <end position="264"/>
    </location>
</feature>
<dbReference type="PROSITE" id="PS50885">
    <property type="entry name" value="HAMP"/>
    <property type="match status" value="1"/>
</dbReference>
<keyword evidence="12" id="KW-0378">Hydrolase</keyword>
<dbReference type="SUPFAM" id="SSF158472">
    <property type="entry name" value="HAMP domain-like"/>
    <property type="match status" value="1"/>
</dbReference>
<evidence type="ECO:0000256" key="14">
    <source>
        <dbReference type="ARBA" id="ARBA00022842"/>
    </source>
</evidence>
<evidence type="ECO:0000256" key="11">
    <source>
        <dbReference type="ARBA" id="ARBA00022777"/>
    </source>
</evidence>
<evidence type="ECO:0000256" key="10">
    <source>
        <dbReference type="ARBA" id="ARBA00022741"/>
    </source>
</evidence>
<dbReference type="STRING" id="1090615.SAMN04515671_2474"/>
<keyword evidence="11 26" id="KW-0418">Kinase</keyword>
<evidence type="ECO:0000313" key="27">
    <source>
        <dbReference type="Proteomes" id="UP000198741"/>
    </source>
</evidence>
<evidence type="ECO:0000256" key="3">
    <source>
        <dbReference type="ARBA" id="ARBA00001946"/>
    </source>
</evidence>
<dbReference type="InterPro" id="IPR050980">
    <property type="entry name" value="2C_sensor_his_kinase"/>
</dbReference>
<reference evidence="26 27" key="1">
    <citation type="submission" date="2016-10" db="EMBL/GenBank/DDBJ databases">
        <authorList>
            <person name="de Groot N.N."/>
        </authorList>
    </citation>
    <scope>NUCLEOTIDE SEQUENCE [LARGE SCALE GENOMIC DNA]</scope>
    <source>
        <strain evidence="27">P4-7,KCTC 19426,CECT 7604</strain>
    </source>
</reference>
<dbReference type="Pfam" id="PF02518">
    <property type="entry name" value="HATPase_c"/>
    <property type="match status" value="1"/>
</dbReference>
<dbReference type="Gene3D" id="3.30.565.10">
    <property type="entry name" value="Histidine kinase-like ATPase, C-terminal domain"/>
    <property type="match status" value="1"/>
</dbReference>
<dbReference type="Pfam" id="PF00672">
    <property type="entry name" value="HAMP"/>
    <property type="match status" value="1"/>
</dbReference>
<evidence type="ECO:0000256" key="6">
    <source>
        <dbReference type="ARBA" id="ARBA00022475"/>
    </source>
</evidence>
<gene>
    <name evidence="26" type="ORF">SAMN04515671_2474</name>
</gene>
<keyword evidence="9 23" id="KW-0812">Transmembrane</keyword>
<evidence type="ECO:0000256" key="4">
    <source>
        <dbReference type="ARBA" id="ARBA00004651"/>
    </source>
</evidence>
<comment type="cofactor">
    <cofactor evidence="2">
        <name>Mn(2+)</name>
        <dbReference type="ChEBI" id="CHEBI:29035"/>
    </cofactor>
</comment>
<dbReference type="EC" id="2.7.13.3" evidence="5"/>
<dbReference type="InterPro" id="IPR036890">
    <property type="entry name" value="HATPase_C_sf"/>
</dbReference>
<evidence type="ECO:0000313" key="26">
    <source>
        <dbReference type="EMBL" id="SDO95763.1"/>
    </source>
</evidence>
<dbReference type="FunFam" id="1.10.287.130:FF:000001">
    <property type="entry name" value="Two-component sensor histidine kinase"/>
    <property type="match status" value="1"/>
</dbReference>
<dbReference type="PANTHER" id="PTHR44936">
    <property type="entry name" value="SENSOR PROTEIN CREC"/>
    <property type="match status" value="1"/>
</dbReference>
<name>A0A1H0NSY0_9ACTN</name>
<dbReference type="InterPro" id="IPR004358">
    <property type="entry name" value="Sig_transdc_His_kin-like_C"/>
</dbReference>
<dbReference type="Proteomes" id="UP000198741">
    <property type="component" value="Chromosome I"/>
</dbReference>
<evidence type="ECO:0000256" key="13">
    <source>
        <dbReference type="ARBA" id="ARBA00022840"/>
    </source>
</evidence>
<dbReference type="CDD" id="cd00082">
    <property type="entry name" value="HisKA"/>
    <property type="match status" value="1"/>
</dbReference>
<keyword evidence="13" id="KW-0067">ATP-binding</keyword>
<dbReference type="GO" id="GO:0005524">
    <property type="term" value="F:ATP binding"/>
    <property type="evidence" value="ECO:0007669"/>
    <property type="project" value="UniProtKB-KW"/>
</dbReference>
<dbReference type="GO" id="GO:0004721">
    <property type="term" value="F:phosphoprotein phosphatase activity"/>
    <property type="evidence" value="ECO:0007669"/>
    <property type="project" value="UniProtKB-KW"/>
</dbReference>
<dbReference type="PRINTS" id="PR00344">
    <property type="entry name" value="BCTRLSENSOR"/>
</dbReference>
<keyword evidence="8" id="KW-0808">Transferase</keyword>
<dbReference type="GO" id="GO:0000155">
    <property type="term" value="F:phosphorelay sensor kinase activity"/>
    <property type="evidence" value="ECO:0007669"/>
    <property type="project" value="InterPro"/>
</dbReference>
<evidence type="ECO:0000256" key="23">
    <source>
        <dbReference type="SAM" id="Phobius"/>
    </source>
</evidence>
<dbReference type="PROSITE" id="PS50109">
    <property type="entry name" value="HIS_KIN"/>
    <property type="match status" value="1"/>
</dbReference>
<evidence type="ECO:0000256" key="22">
    <source>
        <dbReference type="ARBA" id="ARBA00041776"/>
    </source>
</evidence>
<feature type="transmembrane region" description="Helical" evidence="23">
    <location>
        <begin position="192"/>
        <end position="214"/>
    </location>
</feature>
<evidence type="ECO:0000259" key="24">
    <source>
        <dbReference type="PROSITE" id="PS50109"/>
    </source>
</evidence>